<dbReference type="OrthoDB" id="9133428at2"/>
<keyword evidence="2" id="KW-1185">Reference proteome</keyword>
<dbReference type="RefSeq" id="WP_139984828.1">
    <property type="nucleotide sequence ID" value="NZ_CP041046.1"/>
</dbReference>
<organism evidence="1 2">
    <name type="scientific">Luteibacter pinisoli</name>
    <dbReference type="NCBI Taxonomy" id="2589080"/>
    <lineage>
        <taxon>Bacteria</taxon>
        <taxon>Pseudomonadati</taxon>
        <taxon>Pseudomonadota</taxon>
        <taxon>Gammaproteobacteria</taxon>
        <taxon>Lysobacterales</taxon>
        <taxon>Rhodanobacteraceae</taxon>
        <taxon>Luteibacter</taxon>
    </lineage>
</organism>
<gene>
    <name evidence="1" type="ORF">FIV34_17640</name>
</gene>
<dbReference type="KEGG" id="lpy:FIV34_17640"/>
<dbReference type="Proteomes" id="UP000316093">
    <property type="component" value="Chromosome"/>
</dbReference>
<evidence type="ECO:0000313" key="1">
    <source>
        <dbReference type="EMBL" id="QDE40903.1"/>
    </source>
</evidence>
<evidence type="ECO:0008006" key="3">
    <source>
        <dbReference type="Google" id="ProtNLM"/>
    </source>
</evidence>
<name>A0A4Y5Z9P5_9GAMM</name>
<dbReference type="AlphaFoldDB" id="A0A4Y5Z9P5"/>
<dbReference type="EMBL" id="CP041046">
    <property type="protein sequence ID" value="QDE40903.1"/>
    <property type="molecule type" value="Genomic_DNA"/>
</dbReference>
<evidence type="ECO:0000313" key="2">
    <source>
        <dbReference type="Proteomes" id="UP000316093"/>
    </source>
</evidence>
<proteinExistence type="predicted"/>
<accession>A0A4Y5Z9P5</accession>
<sequence>MGMQILIEDTNAALVAQALSDAGISSEVFPVSDGRVGVSIPTAVIDSVGEDLVSKVLSIFTYVDLWSGERSLRRG</sequence>
<protein>
    <recommendedName>
        <fullName evidence="3">DUF2007 domain-containing protein</fullName>
    </recommendedName>
</protein>
<reference evidence="1 2" key="1">
    <citation type="submission" date="2019-06" db="EMBL/GenBank/DDBJ databases">
        <title>A complete genome sequence for Luteibacter pinisoli MAH-14.</title>
        <authorList>
            <person name="Baltrus D.A."/>
        </authorList>
    </citation>
    <scope>NUCLEOTIDE SEQUENCE [LARGE SCALE GENOMIC DNA]</scope>
    <source>
        <strain evidence="1 2">MAH-14</strain>
    </source>
</reference>